<proteinExistence type="predicted"/>
<name>A0A0G4PKV6_PENC3</name>
<protein>
    <submittedName>
        <fullName evidence="1">Str. FM013</fullName>
    </submittedName>
</protein>
<organism evidence="1 2">
    <name type="scientific">Penicillium camemberti (strain FM 013)</name>
    <dbReference type="NCBI Taxonomy" id="1429867"/>
    <lineage>
        <taxon>Eukaryota</taxon>
        <taxon>Fungi</taxon>
        <taxon>Dikarya</taxon>
        <taxon>Ascomycota</taxon>
        <taxon>Pezizomycotina</taxon>
        <taxon>Eurotiomycetes</taxon>
        <taxon>Eurotiomycetidae</taxon>
        <taxon>Eurotiales</taxon>
        <taxon>Aspergillaceae</taxon>
        <taxon>Penicillium</taxon>
    </lineage>
</organism>
<evidence type="ECO:0000313" key="2">
    <source>
        <dbReference type="Proteomes" id="UP000053732"/>
    </source>
</evidence>
<reference evidence="1 2" key="1">
    <citation type="journal article" date="2014" name="Nat. Commun.">
        <title>Multiple recent horizontal transfers of a large genomic region in cheese making fungi.</title>
        <authorList>
            <person name="Cheeseman K."/>
            <person name="Ropars J."/>
            <person name="Renault P."/>
            <person name="Dupont J."/>
            <person name="Gouzy J."/>
            <person name="Branca A."/>
            <person name="Abraham A.L."/>
            <person name="Ceppi M."/>
            <person name="Conseiller E."/>
            <person name="Debuchy R."/>
            <person name="Malagnac F."/>
            <person name="Goarin A."/>
            <person name="Silar P."/>
            <person name="Lacoste S."/>
            <person name="Sallet E."/>
            <person name="Bensimon A."/>
            <person name="Giraud T."/>
            <person name="Brygoo Y."/>
        </authorList>
    </citation>
    <scope>NUCLEOTIDE SEQUENCE [LARGE SCALE GENOMIC DNA]</scope>
    <source>
        <strain evidence="2">FM 013</strain>
    </source>
</reference>
<gene>
    <name evidence="1" type="ORF">PCAMFM013_S020g000204</name>
</gene>
<evidence type="ECO:0000313" key="1">
    <source>
        <dbReference type="EMBL" id="CRL27045.1"/>
    </source>
</evidence>
<accession>A0A0G4PKV6</accession>
<dbReference type="EMBL" id="HG793153">
    <property type="protein sequence ID" value="CRL27045.1"/>
    <property type="molecule type" value="Genomic_DNA"/>
</dbReference>
<keyword evidence="2" id="KW-1185">Reference proteome</keyword>
<dbReference type="Proteomes" id="UP000053732">
    <property type="component" value="Unassembled WGS sequence"/>
</dbReference>
<dbReference type="AlphaFoldDB" id="A0A0G4PKV6"/>
<sequence length="64" mass="7969">MPDDNQEWDRRTEVMTTNYEMIVWIIHNDQDGRKCHFRRRLLFSRNHRKIFPTIANYDHPISRP</sequence>